<accession>X7EDQ7</accession>
<comment type="caution">
    <text evidence="3">The sequence shown here is derived from an EMBL/GenBank/DDBJ whole genome shotgun (WGS) entry which is preliminary data.</text>
</comment>
<name>X7EDQ7_9RHOB</name>
<reference evidence="3 4" key="1">
    <citation type="submission" date="2014-01" db="EMBL/GenBank/DDBJ databases">
        <title>Roseivivax halodurans JCM 10272 Genome Sequencing.</title>
        <authorList>
            <person name="Lai Q."/>
            <person name="Li G."/>
            <person name="Shao Z."/>
        </authorList>
    </citation>
    <scope>NUCLEOTIDE SEQUENCE [LARGE SCALE GENOMIC DNA]</scope>
    <source>
        <strain evidence="3 4">JCM 10272</strain>
    </source>
</reference>
<dbReference type="NCBIfam" id="TIGR01552">
    <property type="entry name" value="phd_fam"/>
    <property type="match status" value="1"/>
</dbReference>
<sequence>MRPKMRDVTMTEFRTRLAEWVRFAEYDGGHVFVVRHGETVAALVPVQDAQLMEEVAAVSMRRLREQQDAALRTWQALRRGTGHED</sequence>
<dbReference type="RefSeq" id="WP_037263568.1">
    <property type="nucleotide sequence ID" value="NZ_JALZ01000014.1"/>
</dbReference>
<dbReference type="InterPro" id="IPR006442">
    <property type="entry name" value="Antitoxin_Phd/YefM"/>
</dbReference>
<comment type="similarity">
    <text evidence="1 2">Belongs to the phD/YefM antitoxin family.</text>
</comment>
<organism evidence="3 4">
    <name type="scientific">Roseivivax halodurans JCM 10272</name>
    <dbReference type="NCBI Taxonomy" id="1449350"/>
    <lineage>
        <taxon>Bacteria</taxon>
        <taxon>Pseudomonadati</taxon>
        <taxon>Pseudomonadota</taxon>
        <taxon>Alphaproteobacteria</taxon>
        <taxon>Rhodobacterales</taxon>
        <taxon>Roseobacteraceae</taxon>
        <taxon>Roseivivax</taxon>
    </lineage>
</organism>
<dbReference type="Proteomes" id="UP000022447">
    <property type="component" value="Unassembled WGS sequence"/>
</dbReference>
<evidence type="ECO:0000256" key="2">
    <source>
        <dbReference type="RuleBase" id="RU362080"/>
    </source>
</evidence>
<keyword evidence="4" id="KW-1185">Reference proteome</keyword>
<dbReference type="STRING" id="1449350.OCH239_05350"/>
<dbReference type="InterPro" id="IPR036165">
    <property type="entry name" value="YefM-like_sf"/>
</dbReference>
<proteinExistence type="inferred from homology"/>
<comment type="function">
    <text evidence="2">Antitoxin component of a type II toxin-antitoxin (TA) system.</text>
</comment>
<dbReference type="Gene3D" id="3.40.1620.10">
    <property type="entry name" value="YefM-like domain"/>
    <property type="match status" value="1"/>
</dbReference>
<dbReference type="OrthoDB" id="7872948at2"/>
<dbReference type="EMBL" id="JALZ01000014">
    <property type="protein sequence ID" value="ETX14067.1"/>
    <property type="molecule type" value="Genomic_DNA"/>
</dbReference>
<protein>
    <recommendedName>
        <fullName evidence="2">Antitoxin</fullName>
    </recommendedName>
</protein>
<evidence type="ECO:0000313" key="3">
    <source>
        <dbReference type="EMBL" id="ETX14067.1"/>
    </source>
</evidence>
<evidence type="ECO:0000313" key="4">
    <source>
        <dbReference type="Proteomes" id="UP000022447"/>
    </source>
</evidence>
<dbReference type="AlphaFoldDB" id="X7EDQ7"/>
<dbReference type="Pfam" id="PF02604">
    <property type="entry name" value="PhdYeFM_antitox"/>
    <property type="match status" value="1"/>
</dbReference>
<dbReference type="eggNOG" id="ENOG502ZUS0">
    <property type="taxonomic scope" value="Bacteria"/>
</dbReference>
<evidence type="ECO:0000256" key="1">
    <source>
        <dbReference type="ARBA" id="ARBA00009981"/>
    </source>
</evidence>
<dbReference type="SUPFAM" id="SSF143120">
    <property type="entry name" value="YefM-like"/>
    <property type="match status" value="1"/>
</dbReference>
<gene>
    <name evidence="3" type="ORF">OCH239_05350</name>
</gene>